<organism evidence="1 2">
    <name type="scientific">Dendryphion nanum</name>
    <dbReference type="NCBI Taxonomy" id="256645"/>
    <lineage>
        <taxon>Eukaryota</taxon>
        <taxon>Fungi</taxon>
        <taxon>Dikarya</taxon>
        <taxon>Ascomycota</taxon>
        <taxon>Pezizomycotina</taxon>
        <taxon>Dothideomycetes</taxon>
        <taxon>Pleosporomycetidae</taxon>
        <taxon>Pleosporales</taxon>
        <taxon>Torulaceae</taxon>
        <taxon>Dendryphion</taxon>
    </lineage>
</organism>
<comment type="caution">
    <text evidence="1">The sequence shown here is derived from an EMBL/GenBank/DDBJ whole genome shotgun (WGS) entry which is preliminary data.</text>
</comment>
<dbReference type="OrthoDB" id="3675232at2759"/>
<dbReference type="EMBL" id="JAGMWT010000005">
    <property type="protein sequence ID" value="KAH7128193.1"/>
    <property type="molecule type" value="Genomic_DNA"/>
</dbReference>
<evidence type="ECO:0000313" key="2">
    <source>
        <dbReference type="Proteomes" id="UP000700596"/>
    </source>
</evidence>
<protein>
    <submittedName>
        <fullName evidence="1">Uncharacterized protein</fullName>
    </submittedName>
</protein>
<dbReference type="AlphaFoldDB" id="A0A9P9IMQ0"/>
<sequence>MAHRNVGDAFGKGSPSCNLEFPNGNLTAVEILAYLPHWLKCIDVIKRFVDNGATASIIAAILNKHRDFPNDATFPSNSVTIMMQYAMRRVFNSNWTIGTHVKSNIEPSTQPGNLDVGSFRTPHVFVLKGLIDAVNRGGDGSPIEFRSLGTHVKCHPTGDDALDLTACVKHAIAHPHQSWLFPTDFQKLVKQLGGPKVFTCEHWDTQIFNRYQLGALRLSTAKKRVIESESETDTPCKRGCRSRLIQEVKLNDYEDTGKVNTDRVRKSRRLAGVPLKNLKEVESEDDDTIDALLKSDKRPFLERLIEADITEKHCGNITKANEPKDDGEWNADSASEASESFIETTEEDTNGKDIIDDYIYFPDSSPHRRPLIRRNGNNTPIRAAAKKSMIKTREMQAASILELTITKTTKGPEVEITPELASLATIYLTRPPPAFLQPLPLSLNGATIDAWNVHLYAEQHAHDPWTSAFGFYRFIDSSGNNAPRRNPPWRELHRLTEPAEMDTTEWAENVRWAKQQFELFGSVWTEYPYSLEVIGGHRREVLWVSEQAVRYGLSG</sequence>
<keyword evidence="2" id="KW-1185">Reference proteome</keyword>
<evidence type="ECO:0000313" key="1">
    <source>
        <dbReference type="EMBL" id="KAH7128193.1"/>
    </source>
</evidence>
<name>A0A9P9IMQ0_9PLEO</name>
<proteinExistence type="predicted"/>
<gene>
    <name evidence="1" type="ORF">B0J11DRAFT_432081</name>
</gene>
<reference evidence="1" key="1">
    <citation type="journal article" date="2021" name="Nat. Commun.">
        <title>Genetic determinants of endophytism in the Arabidopsis root mycobiome.</title>
        <authorList>
            <person name="Mesny F."/>
            <person name="Miyauchi S."/>
            <person name="Thiergart T."/>
            <person name="Pickel B."/>
            <person name="Atanasova L."/>
            <person name="Karlsson M."/>
            <person name="Huettel B."/>
            <person name="Barry K.W."/>
            <person name="Haridas S."/>
            <person name="Chen C."/>
            <person name="Bauer D."/>
            <person name="Andreopoulos W."/>
            <person name="Pangilinan J."/>
            <person name="LaButti K."/>
            <person name="Riley R."/>
            <person name="Lipzen A."/>
            <person name="Clum A."/>
            <person name="Drula E."/>
            <person name="Henrissat B."/>
            <person name="Kohler A."/>
            <person name="Grigoriev I.V."/>
            <person name="Martin F.M."/>
            <person name="Hacquard S."/>
        </authorList>
    </citation>
    <scope>NUCLEOTIDE SEQUENCE</scope>
    <source>
        <strain evidence="1">MPI-CAGE-CH-0243</strain>
    </source>
</reference>
<accession>A0A9P9IMQ0</accession>
<dbReference type="Proteomes" id="UP000700596">
    <property type="component" value="Unassembled WGS sequence"/>
</dbReference>